<comment type="caution">
    <text evidence="8">The sequence shown here is derived from an EMBL/GenBank/DDBJ whole genome shotgun (WGS) entry which is preliminary data.</text>
</comment>
<dbReference type="InterPro" id="IPR036259">
    <property type="entry name" value="MFS_trans_sf"/>
</dbReference>
<evidence type="ECO:0000256" key="2">
    <source>
        <dbReference type="ARBA" id="ARBA00022448"/>
    </source>
</evidence>
<dbReference type="GO" id="GO:0016020">
    <property type="term" value="C:membrane"/>
    <property type="evidence" value="ECO:0007669"/>
    <property type="project" value="UniProtKB-SubCell"/>
</dbReference>
<evidence type="ECO:0000256" key="4">
    <source>
        <dbReference type="ARBA" id="ARBA00022989"/>
    </source>
</evidence>
<evidence type="ECO:0000256" key="6">
    <source>
        <dbReference type="SAM" id="Phobius"/>
    </source>
</evidence>
<accession>A0A2B7XDZ8</accession>
<proteinExistence type="predicted"/>
<evidence type="ECO:0000256" key="1">
    <source>
        <dbReference type="ARBA" id="ARBA00004141"/>
    </source>
</evidence>
<keyword evidence="5 6" id="KW-0472">Membrane</keyword>
<protein>
    <recommendedName>
        <fullName evidence="7">Major facilitator superfamily (MFS) profile domain-containing protein</fullName>
    </recommendedName>
</protein>
<feature type="transmembrane region" description="Helical" evidence="6">
    <location>
        <begin position="159"/>
        <end position="180"/>
    </location>
</feature>
<dbReference type="PROSITE" id="PS50850">
    <property type="entry name" value="MFS"/>
    <property type="match status" value="1"/>
</dbReference>
<evidence type="ECO:0000313" key="8">
    <source>
        <dbReference type="EMBL" id="PGH07149.1"/>
    </source>
</evidence>
<feature type="transmembrane region" description="Helical" evidence="6">
    <location>
        <begin position="200"/>
        <end position="222"/>
    </location>
</feature>
<feature type="transmembrane region" description="Helical" evidence="6">
    <location>
        <begin position="27"/>
        <end position="49"/>
    </location>
</feature>
<dbReference type="Proteomes" id="UP000224080">
    <property type="component" value="Unassembled WGS sequence"/>
</dbReference>
<evidence type="ECO:0000256" key="5">
    <source>
        <dbReference type="ARBA" id="ARBA00023136"/>
    </source>
</evidence>
<keyword evidence="3 6" id="KW-0812">Transmembrane</keyword>
<dbReference type="InterPro" id="IPR020846">
    <property type="entry name" value="MFS_dom"/>
</dbReference>
<evidence type="ECO:0000313" key="9">
    <source>
        <dbReference type="Proteomes" id="UP000224080"/>
    </source>
</evidence>
<dbReference type="EMBL" id="PDNC01000016">
    <property type="protein sequence ID" value="PGH07149.1"/>
    <property type="molecule type" value="Genomic_DNA"/>
</dbReference>
<dbReference type="GO" id="GO:0022857">
    <property type="term" value="F:transmembrane transporter activity"/>
    <property type="evidence" value="ECO:0007669"/>
    <property type="project" value="InterPro"/>
</dbReference>
<evidence type="ECO:0000259" key="7">
    <source>
        <dbReference type="PROSITE" id="PS50850"/>
    </source>
</evidence>
<keyword evidence="2" id="KW-0813">Transport</keyword>
<feature type="transmembrane region" description="Helical" evidence="6">
    <location>
        <begin position="429"/>
        <end position="450"/>
    </location>
</feature>
<organism evidence="8 9">
    <name type="scientific">Blastomyces parvus</name>
    <dbReference type="NCBI Taxonomy" id="2060905"/>
    <lineage>
        <taxon>Eukaryota</taxon>
        <taxon>Fungi</taxon>
        <taxon>Dikarya</taxon>
        <taxon>Ascomycota</taxon>
        <taxon>Pezizomycotina</taxon>
        <taxon>Eurotiomycetes</taxon>
        <taxon>Eurotiomycetidae</taxon>
        <taxon>Onygenales</taxon>
        <taxon>Ajellomycetaceae</taxon>
        <taxon>Blastomyces</taxon>
    </lineage>
</organism>
<evidence type="ECO:0000256" key="3">
    <source>
        <dbReference type="ARBA" id="ARBA00022692"/>
    </source>
</evidence>
<keyword evidence="9" id="KW-1185">Reference proteome</keyword>
<sequence>MLGRLLSAFRGGPAAKDGEVRFPSQQLFVLALCRICEPIAFMSIFPYVYHMVSSFKITDDDHKIALYAGAVTSAFTFAEFTTGVFWGRMSDNFGRKPVLIIGLIGTAISMIAFGFASSLPAALLARALGGLLNGNIGVLQTTVAELVTEKKHQPRAYSIMPFVWCLGSIVGPAMGGALAQPCDNYPHLFPRNTIFDRYPFLLPNLVCVVILCFGITIGILFLQETHPGKKFQRDRGIELGRRLIGALYPKPTPAGTPCLEYKIPIDYDGIQVFAERQQPPPGYRSIESSPRLSPVREPGGRFNVNESPKQSQGIVKAFTPRVIFVILSYGILAYHSVSFDQLMPIFLSTPVSDVKAELPFKFTGGMAMSTKKIGFILAVQGLYSMVAQLWFFPYIVSYFGTLSAYRFVLSIWPVLYLIVPYLVLLPGGFQIPAVYAVLIAKITLHVIAFPSTNILLANSAPCTTVLGSINGVAASTASLSRAFGPTVTGYLHSKGLAWGYSGLAWWACGIVCFVGAVESFWIGEDERKETIGSEKVCINECEAGLYEERETFLSRETSVEHLTSLSARAPSNISPTNEYIAPSQSNLDDIETLNLDSNPSGSSFAGGKNI</sequence>
<feature type="transmembrane region" description="Helical" evidence="6">
    <location>
        <begin position="373"/>
        <end position="392"/>
    </location>
</feature>
<keyword evidence="4 6" id="KW-1133">Transmembrane helix</keyword>
<name>A0A2B7XDZ8_9EURO</name>
<dbReference type="PANTHER" id="PTHR23504">
    <property type="entry name" value="MAJOR FACILITATOR SUPERFAMILY DOMAIN-CONTAINING PROTEIN 10"/>
    <property type="match status" value="1"/>
</dbReference>
<gene>
    <name evidence="8" type="ORF">GX51_01936</name>
</gene>
<feature type="transmembrane region" description="Helical" evidence="6">
    <location>
        <begin position="318"/>
        <end position="337"/>
    </location>
</feature>
<dbReference type="PANTHER" id="PTHR23504:SF15">
    <property type="entry name" value="MAJOR FACILITATOR SUPERFAMILY (MFS) PROFILE DOMAIN-CONTAINING PROTEIN"/>
    <property type="match status" value="1"/>
</dbReference>
<feature type="transmembrane region" description="Helical" evidence="6">
    <location>
        <begin position="98"/>
        <end position="117"/>
    </location>
</feature>
<reference evidence="8 9" key="1">
    <citation type="submission" date="2017-10" db="EMBL/GenBank/DDBJ databases">
        <title>Comparative genomics in systemic dimorphic fungi from Ajellomycetaceae.</title>
        <authorList>
            <person name="Munoz J.F."/>
            <person name="Mcewen J.G."/>
            <person name="Clay O.K."/>
            <person name="Cuomo C.A."/>
        </authorList>
    </citation>
    <scope>NUCLEOTIDE SEQUENCE [LARGE SCALE GENOMIC DNA]</scope>
    <source>
        <strain evidence="8 9">UAMH130</strain>
    </source>
</reference>
<dbReference type="InterPro" id="IPR011701">
    <property type="entry name" value="MFS"/>
</dbReference>
<feature type="transmembrane region" description="Helical" evidence="6">
    <location>
        <begin position="64"/>
        <end position="86"/>
    </location>
</feature>
<comment type="subcellular location">
    <subcellularLocation>
        <location evidence="1">Membrane</location>
        <topology evidence="1">Multi-pass membrane protein</topology>
    </subcellularLocation>
</comment>
<feature type="domain" description="Major facilitator superfamily (MFS) profile" evidence="7">
    <location>
        <begin position="26"/>
        <end position="527"/>
    </location>
</feature>
<feature type="transmembrane region" description="Helical" evidence="6">
    <location>
        <begin position="503"/>
        <end position="523"/>
    </location>
</feature>
<dbReference type="Pfam" id="PF07690">
    <property type="entry name" value="MFS_1"/>
    <property type="match status" value="1"/>
</dbReference>
<dbReference type="OrthoDB" id="10262656at2759"/>
<dbReference type="Gene3D" id="1.20.1250.20">
    <property type="entry name" value="MFS general substrate transporter like domains"/>
    <property type="match status" value="1"/>
</dbReference>
<dbReference type="SUPFAM" id="SSF103473">
    <property type="entry name" value="MFS general substrate transporter"/>
    <property type="match status" value="1"/>
</dbReference>
<feature type="transmembrane region" description="Helical" evidence="6">
    <location>
        <begin position="404"/>
        <end position="423"/>
    </location>
</feature>
<dbReference type="AlphaFoldDB" id="A0A2B7XDZ8"/>